<dbReference type="AlphaFoldDB" id="A0A644ZQR2"/>
<organism evidence="1">
    <name type="scientific">bioreactor metagenome</name>
    <dbReference type="NCBI Taxonomy" id="1076179"/>
    <lineage>
        <taxon>unclassified sequences</taxon>
        <taxon>metagenomes</taxon>
        <taxon>ecological metagenomes</taxon>
    </lineage>
</organism>
<proteinExistence type="predicted"/>
<name>A0A644ZQR2_9ZZZZ</name>
<gene>
    <name evidence="1" type="ORF">SDC9_89875</name>
</gene>
<protein>
    <submittedName>
        <fullName evidence="1">Uncharacterized protein</fullName>
    </submittedName>
</protein>
<comment type="caution">
    <text evidence="1">The sequence shown here is derived from an EMBL/GenBank/DDBJ whole genome shotgun (WGS) entry which is preliminary data.</text>
</comment>
<evidence type="ECO:0000313" key="1">
    <source>
        <dbReference type="EMBL" id="MPM43202.1"/>
    </source>
</evidence>
<reference evidence="1" key="1">
    <citation type="submission" date="2019-08" db="EMBL/GenBank/DDBJ databases">
        <authorList>
            <person name="Kucharzyk K."/>
            <person name="Murdoch R.W."/>
            <person name="Higgins S."/>
            <person name="Loffler F."/>
        </authorList>
    </citation>
    <scope>NUCLEOTIDE SEQUENCE</scope>
</reference>
<dbReference type="EMBL" id="VSSQ01010015">
    <property type="protein sequence ID" value="MPM43202.1"/>
    <property type="molecule type" value="Genomic_DNA"/>
</dbReference>
<accession>A0A644ZQR2</accession>
<sequence>MKKFISQEFDGRHVDSARPAVRDAQTVGEMADVDTQIAHSGKFAAIQAVDEDGRGAS</sequence>